<keyword evidence="2" id="KW-0812">Transmembrane</keyword>
<dbReference type="AlphaFoldDB" id="C7NTS4"/>
<accession>C7NTS4</accession>
<dbReference type="KEGG" id="hut:Huta_0728"/>
<name>C7NTS4_HALUD</name>
<feature type="compositionally biased region" description="Polar residues" evidence="1">
    <location>
        <begin position="8"/>
        <end position="19"/>
    </location>
</feature>
<dbReference type="RefSeq" id="WP_015788493.1">
    <property type="nucleotide sequence ID" value="NC_013158.1"/>
</dbReference>
<sequence length="166" mass="17478">MSEGAGFSATQTHADSTAGNERAVSTALSYVLALGITTLLATGLILAGGEFVTDQRERAIQTELQIVGEQLASDIERLDRVVAASPSRIDEGQIRRDLPESIAGEPYVVELTSGPDPALELRTKNRDMSITVPIHSSTAIGPSVAVGGSVVIRYDDGDDEIEVDNA</sequence>
<evidence type="ECO:0008006" key="5">
    <source>
        <dbReference type="Google" id="ProtNLM"/>
    </source>
</evidence>
<evidence type="ECO:0000256" key="1">
    <source>
        <dbReference type="SAM" id="MobiDB-lite"/>
    </source>
</evidence>
<dbReference type="Proteomes" id="UP000002071">
    <property type="component" value="Chromosome"/>
</dbReference>
<dbReference type="GeneID" id="8382997"/>
<dbReference type="Pfam" id="PF23928">
    <property type="entry name" value="DUF7266"/>
    <property type="match status" value="1"/>
</dbReference>
<dbReference type="HOGENOM" id="CLU_120317_1_0_2"/>
<proteinExistence type="predicted"/>
<dbReference type="InterPro" id="IPR055690">
    <property type="entry name" value="DUF7266"/>
</dbReference>
<protein>
    <recommendedName>
        <fullName evidence="5">Secreted glycoprotein</fullName>
    </recommendedName>
</protein>
<evidence type="ECO:0000313" key="4">
    <source>
        <dbReference type="Proteomes" id="UP000002071"/>
    </source>
</evidence>
<evidence type="ECO:0000256" key="2">
    <source>
        <dbReference type="SAM" id="Phobius"/>
    </source>
</evidence>
<evidence type="ECO:0000313" key="3">
    <source>
        <dbReference type="EMBL" id="ACV10913.1"/>
    </source>
</evidence>
<dbReference type="OrthoDB" id="239618at2157"/>
<dbReference type="STRING" id="519442.Huta_0728"/>
<feature type="region of interest" description="Disordered" evidence="1">
    <location>
        <begin position="1"/>
        <end position="20"/>
    </location>
</feature>
<feature type="transmembrane region" description="Helical" evidence="2">
    <location>
        <begin position="27"/>
        <end position="48"/>
    </location>
</feature>
<gene>
    <name evidence="3" type="ordered locus">Huta_0728</name>
</gene>
<keyword evidence="2" id="KW-0472">Membrane</keyword>
<dbReference type="eggNOG" id="arCOG03926">
    <property type="taxonomic scope" value="Archaea"/>
</dbReference>
<keyword evidence="4" id="KW-1185">Reference proteome</keyword>
<dbReference type="EMBL" id="CP001687">
    <property type="protein sequence ID" value="ACV10913.1"/>
    <property type="molecule type" value="Genomic_DNA"/>
</dbReference>
<keyword evidence="2" id="KW-1133">Transmembrane helix</keyword>
<organism evidence="3 4">
    <name type="scientific">Halorhabdus utahensis (strain DSM 12940 / JCM 11049 / AX-2)</name>
    <dbReference type="NCBI Taxonomy" id="519442"/>
    <lineage>
        <taxon>Archaea</taxon>
        <taxon>Methanobacteriati</taxon>
        <taxon>Methanobacteriota</taxon>
        <taxon>Stenosarchaea group</taxon>
        <taxon>Halobacteria</taxon>
        <taxon>Halobacteriales</taxon>
        <taxon>Haloarculaceae</taxon>
        <taxon>Halorhabdus</taxon>
    </lineage>
</organism>
<reference evidence="3 4" key="1">
    <citation type="journal article" date="2009" name="Stand. Genomic Sci.">
        <title>Complete genome sequence of Halorhabdus utahensis type strain (AX-2).</title>
        <authorList>
            <person name="Anderson I."/>
            <person name="Tindall B.J."/>
            <person name="Pomrenke H."/>
            <person name="Goker M."/>
            <person name="Lapidus A."/>
            <person name="Nolan M."/>
            <person name="Copeland A."/>
            <person name="Glavina Del Rio T."/>
            <person name="Chen F."/>
            <person name="Tice H."/>
            <person name="Cheng J.F."/>
            <person name="Lucas S."/>
            <person name="Chertkov O."/>
            <person name="Bruce D."/>
            <person name="Brettin T."/>
            <person name="Detter J.C."/>
            <person name="Han C."/>
            <person name="Goodwin L."/>
            <person name="Land M."/>
            <person name="Hauser L."/>
            <person name="Chang Y.J."/>
            <person name="Jeffries C.D."/>
            <person name="Pitluck S."/>
            <person name="Pati A."/>
            <person name="Mavromatis K."/>
            <person name="Ivanova N."/>
            <person name="Ovchinnikova G."/>
            <person name="Chen A."/>
            <person name="Palaniappan K."/>
            <person name="Chain P."/>
            <person name="Rohde M."/>
            <person name="Bristow J."/>
            <person name="Eisen J.A."/>
            <person name="Markowitz V."/>
            <person name="Hugenholtz P."/>
            <person name="Kyrpides N.C."/>
            <person name="Klenk H.P."/>
        </authorList>
    </citation>
    <scope>NUCLEOTIDE SEQUENCE [LARGE SCALE GENOMIC DNA]</scope>
    <source>
        <strain evidence="4">DSM 12940 / JCM 11049 / AX-2</strain>
    </source>
</reference>